<sequence length="409" mass="47053">MQLNNFLFKSFKMILVGVIGTIIAIIGFLENVLVFYTFISSKALRNKNLLYLTCLSACDIFICFSYIEIMSIQIYAETIMIFRFFCHHRGKIIIMSFLFGVLFRGTIYFEIQAKCEGFASMGVKISELARNVYYDGIWRFWTRRIATVFLPFFVLLYCNAAIVVNLRKNNRENTIKMLILYCIFGISVASCKLRNRVKTATRSLIMVVTCYLCSNIIDVFIAAWEYLDDASLLQLEEFYSIATDVSSLLTILAASLRFPIYLINDKIILREVRFTLCFFYYHLVVCFSVLSKRTKQRKHHLKDELKQQLNSQSKTITHNSTENITLRKTRNSLGAVFISVTGIGLGRQHSQHSVFALERIPSQISVRIPLAVKEEESSSEIIDKHETLLLLSSNPLFNETENDSVSISE</sequence>
<dbReference type="Gene3D" id="1.20.1070.10">
    <property type="entry name" value="Rhodopsin 7-helix transmembrane proteins"/>
    <property type="match status" value="1"/>
</dbReference>
<dbReference type="AlphaFoldDB" id="A0A0N4TTJ0"/>
<feature type="transmembrane region" description="Helical" evidence="1">
    <location>
        <begin position="49"/>
        <end position="72"/>
    </location>
</feature>
<dbReference type="Proteomes" id="UP000278627">
    <property type="component" value="Unassembled WGS sequence"/>
</dbReference>
<feature type="transmembrane region" description="Helical" evidence="1">
    <location>
        <begin position="145"/>
        <end position="163"/>
    </location>
</feature>
<proteinExistence type="predicted"/>
<protein>
    <submittedName>
        <fullName evidence="4">G_PROTEIN_RECEP_F1_2 domain-containing protein</fullName>
    </submittedName>
</protein>
<dbReference type="PANTHER" id="PTHR46709">
    <property type="entry name" value="PROTEIN CBG23488-RELATED"/>
    <property type="match status" value="1"/>
</dbReference>
<gene>
    <name evidence="2" type="ORF">BPAG_LOCUS12019</name>
</gene>
<evidence type="ECO:0000313" key="2">
    <source>
        <dbReference type="EMBL" id="VDN93205.1"/>
    </source>
</evidence>
<keyword evidence="1" id="KW-1133">Transmembrane helix</keyword>
<dbReference type="STRING" id="6280.A0A0N4TTJ0"/>
<dbReference type="PANTHER" id="PTHR46709:SF8">
    <property type="entry name" value="G-PROTEIN COUPLED RECEPTORS FAMILY 1 PROFILE DOMAIN-CONTAINING PROTEIN"/>
    <property type="match status" value="1"/>
</dbReference>
<dbReference type="SUPFAM" id="SSF81321">
    <property type="entry name" value="Family A G protein-coupled receptor-like"/>
    <property type="match status" value="1"/>
</dbReference>
<feature type="transmembrane region" description="Helical" evidence="1">
    <location>
        <begin position="92"/>
        <end position="111"/>
    </location>
</feature>
<evidence type="ECO:0000313" key="3">
    <source>
        <dbReference type="Proteomes" id="UP000278627"/>
    </source>
</evidence>
<reference evidence="4" key="1">
    <citation type="submission" date="2017-02" db="UniProtKB">
        <authorList>
            <consortium name="WormBaseParasite"/>
        </authorList>
    </citation>
    <scope>IDENTIFICATION</scope>
</reference>
<dbReference type="WBParaSite" id="BPAG_0001205701-mRNA-1">
    <property type="protein sequence ID" value="BPAG_0001205701-mRNA-1"/>
    <property type="gene ID" value="BPAG_0001205701"/>
</dbReference>
<feature type="transmembrane region" description="Helical" evidence="1">
    <location>
        <begin position="205"/>
        <end position="226"/>
    </location>
</feature>
<keyword evidence="1" id="KW-0472">Membrane</keyword>
<dbReference type="EMBL" id="UZAD01013264">
    <property type="protein sequence ID" value="VDN93205.1"/>
    <property type="molecule type" value="Genomic_DNA"/>
</dbReference>
<feature type="transmembrane region" description="Helical" evidence="1">
    <location>
        <begin position="175"/>
        <end position="193"/>
    </location>
</feature>
<evidence type="ECO:0000256" key="1">
    <source>
        <dbReference type="SAM" id="Phobius"/>
    </source>
</evidence>
<keyword evidence="1" id="KW-0812">Transmembrane</keyword>
<name>A0A0N4TTJ0_BRUPA</name>
<feature type="transmembrane region" description="Helical" evidence="1">
    <location>
        <begin position="238"/>
        <end position="260"/>
    </location>
</feature>
<feature type="transmembrane region" description="Helical" evidence="1">
    <location>
        <begin position="13"/>
        <end position="37"/>
    </location>
</feature>
<feature type="transmembrane region" description="Helical" evidence="1">
    <location>
        <begin position="272"/>
        <end position="290"/>
    </location>
</feature>
<evidence type="ECO:0000313" key="4">
    <source>
        <dbReference type="WBParaSite" id="BPAG_0001205701-mRNA-1"/>
    </source>
</evidence>
<organism evidence="4">
    <name type="scientific">Brugia pahangi</name>
    <name type="common">Filarial nematode worm</name>
    <dbReference type="NCBI Taxonomy" id="6280"/>
    <lineage>
        <taxon>Eukaryota</taxon>
        <taxon>Metazoa</taxon>
        <taxon>Ecdysozoa</taxon>
        <taxon>Nematoda</taxon>
        <taxon>Chromadorea</taxon>
        <taxon>Rhabditida</taxon>
        <taxon>Spirurina</taxon>
        <taxon>Spiruromorpha</taxon>
        <taxon>Filarioidea</taxon>
        <taxon>Onchocercidae</taxon>
        <taxon>Brugia</taxon>
    </lineage>
</organism>
<reference evidence="2 3" key="2">
    <citation type="submission" date="2018-11" db="EMBL/GenBank/DDBJ databases">
        <authorList>
            <consortium name="Pathogen Informatics"/>
        </authorList>
    </citation>
    <scope>NUCLEOTIDE SEQUENCE [LARGE SCALE GENOMIC DNA]</scope>
</reference>
<keyword evidence="3" id="KW-1185">Reference proteome</keyword>
<accession>A0A0N4TTJ0</accession>